<name>A0A392PL29_9FABA</name>
<dbReference type="EMBL" id="LXQA010083199">
    <property type="protein sequence ID" value="MCI12209.1"/>
    <property type="molecule type" value="Genomic_DNA"/>
</dbReference>
<evidence type="ECO:0000313" key="1">
    <source>
        <dbReference type="EMBL" id="MCI12209.1"/>
    </source>
</evidence>
<comment type="caution">
    <text evidence="1">The sequence shown here is derived from an EMBL/GenBank/DDBJ whole genome shotgun (WGS) entry which is preliminary data.</text>
</comment>
<keyword evidence="2" id="KW-1185">Reference proteome</keyword>
<dbReference type="AlphaFoldDB" id="A0A392PL29"/>
<protein>
    <submittedName>
        <fullName evidence="1">Ketose-bisphosphate aldolase class-II family protein</fullName>
    </submittedName>
</protein>
<dbReference type="Gene3D" id="3.40.50.720">
    <property type="entry name" value="NAD(P)-binding Rossmann-like Domain"/>
    <property type="match status" value="1"/>
</dbReference>
<organism evidence="1 2">
    <name type="scientific">Trifolium medium</name>
    <dbReference type="NCBI Taxonomy" id="97028"/>
    <lineage>
        <taxon>Eukaryota</taxon>
        <taxon>Viridiplantae</taxon>
        <taxon>Streptophyta</taxon>
        <taxon>Embryophyta</taxon>
        <taxon>Tracheophyta</taxon>
        <taxon>Spermatophyta</taxon>
        <taxon>Magnoliopsida</taxon>
        <taxon>eudicotyledons</taxon>
        <taxon>Gunneridae</taxon>
        <taxon>Pentapetalae</taxon>
        <taxon>rosids</taxon>
        <taxon>fabids</taxon>
        <taxon>Fabales</taxon>
        <taxon>Fabaceae</taxon>
        <taxon>Papilionoideae</taxon>
        <taxon>50 kb inversion clade</taxon>
        <taxon>NPAAA clade</taxon>
        <taxon>Hologalegina</taxon>
        <taxon>IRL clade</taxon>
        <taxon>Trifolieae</taxon>
        <taxon>Trifolium</taxon>
    </lineage>
</organism>
<accession>A0A392PL29</accession>
<sequence>MVANEVQAENALYGEYGAVSVLPPGATIILSSTVSPAYVSQLERRLHSRAIEFWACQLTTVIMGIEFL</sequence>
<proteinExistence type="predicted"/>
<dbReference type="Proteomes" id="UP000265520">
    <property type="component" value="Unassembled WGS sequence"/>
</dbReference>
<reference evidence="1 2" key="1">
    <citation type="journal article" date="2018" name="Front. Plant Sci.">
        <title>Red Clover (Trifolium pratense) and Zigzag Clover (T. medium) - A Picture of Genomic Similarities and Differences.</title>
        <authorList>
            <person name="Dluhosova J."/>
            <person name="Istvanek J."/>
            <person name="Nedelnik J."/>
            <person name="Repkova J."/>
        </authorList>
    </citation>
    <scope>NUCLEOTIDE SEQUENCE [LARGE SCALE GENOMIC DNA]</scope>
    <source>
        <strain evidence="2">cv. 10/8</strain>
        <tissue evidence="1">Leaf</tissue>
    </source>
</reference>
<evidence type="ECO:0000313" key="2">
    <source>
        <dbReference type="Proteomes" id="UP000265520"/>
    </source>
</evidence>